<keyword evidence="12" id="KW-1185">Reference proteome</keyword>
<dbReference type="GO" id="GO:1902603">
    <property type="term" value="P:carnitine transmembrane transport"/>
    <property type="evidence" value="ECO:0007669"/>
    <property type="project" value="TreeGrafter"/>
</dbReference>
<dbReference type="EMBL" id="CP014246">
    <property type="protein sequence ID" value="AMD21542.1"/>
    <property type="molecule type" value="Genomic_DNA"/>
</dbReference>
<keyword evidence="3 10" id="KW-0813">Transport</keyword>
<dbReference type="GO" id="GO:0015227">
    <property type="term" value="F:O-acyl-L-carnitine transmembrane transporter activity"/>
    <property type="evidence" value="ECO:0007669"/>
    <property type="project" value="TreeGrafter"/>
</dbReference>
<keyword evidence="5" id="KW-0677">Repeat</keyword>
<protein>
    <submittedName>
        <fullName evidence="11">HFL314Wp</fullName>
    </submittedName>
</protein>
<feature type="repeat" description="Solcar" evidence="9">
    <location>
        <begin position="222"/>
        <end position="306"/>
    </location>
</feature>
<keyword evidence="4 9" id="KW-0812">Transmembrane</keyword>
<dbReference type="InterPro" id="IPR018108">
    <property type="entry name" value="MCP_transmembrane"/>
</dbReference>
<comment type="similarity">
    <text evidence="2 10">Belongs to the mitochondrial carrier (TC 2.A.29) family.</text>
</comment>
<dbReference type="GeneID" id="28724832"/>
<keyword evidence="6" id="KW-1133">Transmembrane helix</keyword>
<dbReference type="STRING" id="45286.A0A120K2H6"/>
<reference evidence="11 12" key="1">
    <citation type="submission" date="2016-01" db="EMBL/GenBank/DDBJ databases">
        <title>Genome sequence of the yeast Holleya sinecauda.</title>
        <authorList>
            <person name="Dietrich F.S."/>
        </authorList>
    </citation>
    <scope>NUCLEOTIDE SEQUENCE [LARGE SCALE GENOMIC DNA]</scope>
    <source>
        <strain evidence="11 12">ATCC 58844</strain>
    </source>
</reference>
<organism evidence="11 12">
    <name type="scientific">Eremothecium sinecaudum</name>
    <dbReference type="NCBI Taxonomy" id="45286"/>
    <lineage>
        <taxon>Eukaryota</taxon>
        <taxon>Fungi</taxon>
        <taxon>Dikarya</taxon>
        <taxon>Ascomycota</taxon>
        <taxon>Saccharomycotina</taxon>
        <taxon>Saccharomycetes</taxon>
        <taxon>Saccharomycetales</taxon>
        <taxon>Saccharomycetaceae</taxon>
        <taxon>Eremothecium</taxon>
    </lineage>
</organism>
<evidence type="ECO:0000256" key="8">
    <source>
        <dbReference type="ARBA" id="ARBA00023136"/>
    </source>
</evidence>
<gene>
    <name evidence="11" type="ORF">AW171_hschr63497</name>
</gene>
<dbReference type="GO" id="GO:0031966">
    <property type="term" value="C:mitochondrial membrane"/>
    <property type="evidence" value="ECO:0007669"/>
    <property type="project" value="UniProtKB-SubCell"/>
</dbReference>
<keyword evidence="7" id="KW-0496">Mitochondrion</keyword>
<dbReference type="InterPro" id="IPR023395">
    <property type="entry name" value="MCP_dom_sf"/>
</dbReference>
<proteinExistence type="inferred from homology"/>
<name>A0A120K2H6_9SACH</name>
<evidence type="ECO:0000256" key="7">
    <source>
        <dbReference type="ARBA" id="ARBA00023128"/>
    </source>
</evidence>
<feature type="repeat" description="Solcar" evidence="9">
    <location>
        <begin position="28"/>
        <end position="120"/>
    </location>
</feature>
<evidence type="ECO:0000256" key="10">
    <source>
        <dbReference type="RuleBase" id="RU000488"/>
    </source>
</evidence>
<dbReference type="PANTHER" id="PTHR45624">
    <property type="entry name" value="MITOCHONDRIAL BASIC AMINO ACIDS TRANSPORTER-RELATED"/>
    <property type="match status" value="1"/>
</dbReference>
<evidence type="ECO:0000256" key="4">
    <source>
        <dbReference type="ARBA" id="ARBA00022692"/>
    </source>
</evidence>
<evidence type="ECO:0000313" key="11">
    <source>
        <dbReference type="EMBL" id="AMD21542.1"/>
    </source>
</evidence>
<dbReference type="Pfam" id="PF00153">
    <property type="entry name" value="Mito_carr"/>
    <property type="match status" value="3"/>
</dbReference>
<dbReference type="InterPro" id="IPR050567">
    <property type="entry name" value="Mitochondrial_Carrier"/>
</dbReference>
<evidence type="ECO:0000313" key="12">
    <source>
        <dbReference type="Proteomes" id="UP000243052"/>
    </source>
</evidence>
<comment type="subcellular location">
    <subcellularLocation>
        <location evidence="1">Mitochondrion membrane</location>
        <topology evidence="1">Multi-pass membrane protein</topology>
    </subcellularLocation>
</comment>
<dbReference type="OrthoDB" id="14252at2759"/>
<dbReference type="Gene3D" id="1.50.40.10">
    <property type="entry name" value="Mitochondrial carrier domain"/>
    <property type="match status" value="2"/>
</dbReference>
<feature type="repeat" description="Solcar" evidence="9">
    <location>
        <begin position="130"/>
        <end position="212"/>
    </location>
</feature>
<evidence type="ECO:0000256" key="9">
    <source>
        <dbReference type="PROSITE-ProRule" id="PRU00282"/>
    </source>
</evidence>
<accession>A0A120K2H6</accession>
<evidence type="ECO:0000256" key="2">
    <source>
        <dbReference type="ARBA" id="ARBA00006375"/>
    </source>
</evidence>
<dbReference type="Proteomes" id="UP000243052">
    <property type="component" value="Chromosome vi"/>
</dbReference>
<evidence type="ECO:0000256" key="1">
    <source>
        <dbReference type="ARBA" id="ARBA00004225"/>
    </source>
</evidence>
<evidence type="ECO:0000256" key="5">
    <source>
        <dbReference type="ARBA" id="ARBA00022737"/>
    </source>
</evidence>
<sequence length="312" mass="32544">MSSTQEVTEPLKIDEPKTKKLFPSSALYENAKSLAAGGVGGVCAVLTGQPFDLLKVRCQSNQASGTLDAIRIILAESRALPGNTAINAVRGFYKGVIPPLLGVTPIFAISFWGYDMGKRIVAPFGASATLSTAQMATAGFISAIPTTLVMAPMERVKVVLQTGSAGSMGAAARKILATGGISSLFKGSLATLARDGPGSAIYFASYEVTKAWLNGGKDANELSISSVCLAGGVAGMSMWIAVFPIDTIKTTLQSSHVRQGMLEATKQIYSTRGGVRGFFPGLGPALMRAFPANAATFLGVEMTRSLFLKYGI</sequence>
<dbReference type="PANTHER" id="PTHR45624:SF4">
    <property type="entry name" value="CONGESTED-LIKE TRACHEA PROTEIN-RELATED"/>
    <property type="match status" value="1"/>
</dbReference>
<dbReference type="RefSeq" id="XP_017988538.1">
    <property type="nucleotide sequence ID" value="XM_018133336.1"/>
</dbReference>
<dbReference type="SUPFAM" id="SSF103506">
    <property type="entry name" value="Mitochondrial carrier"/>
    <property type="match status" value="1"/>
</dbReference>
<evidence type="ECO:0000256" key="6">
    <source>
        <dbReference type="ARBA" id="ARBA00022989"/>
    </source>
</evidence>
<dbReference type="PROSITE" id="PS50920">
    <property type="entry name" value="SOLCAR"/>
    <property type="match status" value="3"/>
</dbReference>
<evidence type="ECO:0000256" key="3">
    <source>
        <dbReference type="ARBA" id="ARBA00022448"/>
    </source>
</evidence>
<dbReference type="GO" id="GO:0006839">
    <property type="term" value="P:mitochondrial transport"/>
    <property type="evidence" value="ECO:0007669"/>
    <property type="project" value="TreeGrafter"/>
</dbReference>
<keyword evidence="8 9" id="KW-0472">Membrane</keyword>
<dbReference type="AlphaFoldDB" id="A0A120K2H6"/>